<dbReference type="STRING" id="765177.Desmu_0195"/>
<dbReference type="Pfam" id="PF01941">
    <property type="entry name" value="AdoMet_Synthase"/>
    <property type="match status" value="1"/>
</dbReference>
<keyword evidence="1" id="KW-0808">Transferase</keyword>
<dbReference type="PANTHER" id="PTHR36697">
    <property type="entry name" value="S-ADENOSYLMETHIONINE SYNTHASE"/>
    <property type="match status" value="1"/>
</dbReference>
<dbReference type="NCBIfam" id="NF003365">
    <property type="entry name" value="PRK04439.1-4"/>
    <property type="match status" value="1"/>
</dbReference>
<dbReference type="OrthoDB" id="204488at2157"/>
<dbReference type="RefSeq" id="WP_013561736.1">
    <property type="nucleotide sequence ID" value="NC_014961.1"/>
</dbReference>
<reference evidence="1 2" key="2">
    <citation type="journal article" date="2011" name="Stand. Genomic Sci.">
        <title>Complete genome sequence of Desulfurococcus mucosus type strain (O7/1).</title>
        <authorList>
            <person name="Wirth R."/>
            <person name="Chertkov O."/>
            <person name="Held B."/>
            <person name="Lapidus A."/>
            <person name="Nolan M."/>
            <person name="Lucas S."/>
            <person name="Hammon N."/>
            <person name="Deshpande S."/>
            <person name="Cheng J.F."/>
            <person name="Tapia R."/>
            <person name="Han C."/>
            <person name="Goodwin L."/>
            <person name="Pitluck S."/>
            <person name="Liolios K."/>
            <person name="Ioanna P."/>
            <person name="Ivanova N."/>
            <person name="Mavromatis K."/>
            <person name="Mikhailova N."/>
            <person name="Pati A."/>
            <person name="Chen A."/>
            <person name="Palaniappan K."/>
            <person name="Land M."/>
            <person name="Hauser L."/>
            <person name="Chang Y.J."/>
            <person name="Jeffries C.D."/>
            <person name="Bilek Y."/>
            <person name="Hader T."/>
            <person name="Rohde M."/>
            <person name="Spring S."/>
            <person name="Sikorski J."/>
            <person name="Goker M."/>
            <person name="Woyke T."/>
            <person name="Bristow J."/>
            <person name="Eisen J.A."/>
            <person name="Markowitz V."/>
            <person name="Hugenholtz P."/>
            <person name="Kyrpides N.C."/>
            <person name="Klenk H.P."/>
        </authorList>
    </citation>
    <scope>NUCLEOTIDE SEQUENCE [LARGE SCALE GENOMIC DNA]</scope>
    <source>
        <strain evidence="2">ATCC 35584 / DSM 2162 / JCM 9187 / O7/1</strain>
    </source>
</reference>
<dbReference type="HOGENOM" id="CLU_057642_0_0_2"/>
<dbReference type="Gene3D" id="3.30.300.10">
    <property type="match status" value="1"/>
</dbReference>
<keyword evidence="2" id="KW-1185">Reference proteome</keyword>
<accession>E8R7L9</accession>
<sequence length="414" mass="45564">MNVGARRNIEIELLRMASVSSMKVELVERKGVGHPDYIADSASEAASRALSKYYLKEFGTILHHNLDKTLLVGGQSNPRFGGGILLEPIYIVVAGRATTEVRTEDGLVKIPFGRIIVEAVKEWIKKNMRYLDPEKHVIVDYMVRKGSADLVTVFEAGKSSVPLANDTSIGVGYAPLSSLEKLVLQSERLLNSPEFKSKVPAVGEDVKVMGLRRGKEIVLTIAAAIIDREVRDKYEYLKVKEDIVEAVSDLSSKIVPDYNVRIHVNTADIPERDSFYLTVTGTSAEHGDDGATGRGNRANGLIPPMRPISLEATAGKNPVNHVGKIYNVVARRIAERVYEIYNGVFSDIYVELLSQIGKPIDQPLVASIKLIPSDSSMTEIPGHIKSEINGIADEELANIKRVTEMVLNDQVTLY</sequence>
<reference evidence="2" key="1">
    <citation type="submission" date="2010-11" db="EMBL/GenBank/DDBJ databases">
        <title>The complete genome of Desulfurococcus mucosus DSM 2162.</title>
        <authorList>
            <consortium name="US DOE Joint Genome Institute (JGI-PGF)"/>
            <person name="Lucas S."/>
            <person name="Copeland A."/>
            <person name="Lapidus A."/>
            <person name="Bruce D."/>
            <person name="Goodwin L."/>
            <person name="Pitluck S."/>
            <person name="Kyrpides N."/>
            <person name="Mavromatis K."/>
            <person name="Pagani I."/>
            <person name="Ivanova N."/>
            <person name="Ovchinnikova G."/>
            <person name="Chertkov O."/>
            <person name="Held B."/>
            <person name="Brettin T."/>
            <person name="Detter J.C."/>
            <person name="Tapia R."/>
            <person name="Han C."/>
            <person name="Land M."/>
            <person name="Hauser L."/>
            <person name="Markowitz V."/>
            <person name="Cheng J.-F."/>
            <person name="Hugenholtz P."/>
            <person name="Woyke T."/>
            <person name="Wu D."/>
            <person name="Wirth R."/>
            <person name="Bilek Y."/>
            <person name="Hader T."/>
            <person name="Klenk H.-P."/>
            <person name="Eisen J.A."/>
        </authorList>
    </citation>
    <scope>NUCLEOTIDE SEQUENCE [LARGE SCALE GENOMIC DNA]</scope>
    <source>
        <strain evidence="2">ATCC 35584 / DSM 2162 / JCM 9187 / O7/1</strain>
    </source>
</reference>
<dbReference type="NCBIfam" id="NF003366">
    <property type="entry name" value="PRK04439.1-5"/>
    <property type="match status" value="1"/>
</dbReference>
<name>E8R7L9_DESM0</name>
<protein>
    <submittedName>
        <fullName evidence="1">Methionine adenosyltransferase</fullName>
        <ecNumber evidence="1">2.5.1.6</ecNumber>
    </submittedName>
</protein>
<dbReference type="EMBL" id="CP002363">
    <property type="protein sequence ID" value="ADV64514.1"/>
    <property type="molecule type" value="Genomic_DNA"/>
</dbReference>
<dbReference type="PANTHER" id="PTHR36697:SF1">
    <property type="entry name" value="S-ADENOSYLMETHIONINE SYNTHASE"/>
    <property type="match status" value="1"/>
</dbReference>
<dbReference type="InterPro" id="IPR042544">
    <property type="entry name" value="AdoMet_synthase_3"/>
</dbReference>
<evidence type="ECO:0000313" key="2">
    <source>
        <dbReference type="Proteomes" id="UP000001068"/>
    </source>
</evidence>
<dbReference type="KEGG" id="dmu:Desmu_0195"/>
<dbReference type="GO" id="GO:0004478">
    <property type="term" value="F:methionine adenosyltransferase activity"/>
    <property type="evidence" value="ECO:0007669"/>
    <property type="project" value="UniProtKB-EC"/>
</dbReference>
<gene>
    <name evidence="1" type="ordered locus">Desmu_0195</name>
</gene>
<evidence type="ECO:0000313" key="1">
    <source>
        <dbReference type="EMBL" id="ADV64514.1"/>
    </source>
</evidence>
<organism evidence="1 2">
    <name type="scientific">Desulfurococcus mucosus (strain ATCC 35584 / DSM 2162 / JCM 9187 / O7/1)</name>
    <dbReference type="NCBI Taxonomy" id="765177"/>
    <lineage>
        <taxon>Archaea</taxon>
        <taxon>Thermoproteota</taxon>
        <taxon>Thermoprotei</taxon>
        <taxon>Desulfurococcales</taxon>
        <taxon>Desulfurococcaceae</taxon>
        <taxon>Desulfurococcus</taxon>
    </lineage>
</organism>
<dbReference type="Proteomes" id="UP000001068">
    <property type="component" value="Chromosome"/>
</dbReference>
<dbReference type="InterPro" id="IPR027790">
    <property type="entry name" value="AdoMet_synthase_2_family"/>
</dbReference>
<proteinExistence type="predicted"/>
<dbReference type="AlphaFoldDB" id="E8R7L9"/>
<dbReference type="EC" id="2.5.1.6" evidence="1"/>
<dbReference type="GeneID" id="10152883"/>
<dbReference type="Gene3D" id="3.30.300.280">
    <property type="entry name" value="S-adenosylmethionine synthetase, C-terminal domain"/>
    <property type="match status" value="2"/>
</dbReference>
<dbReference type="eggNOG" id="arCOG01678">
    <property type="taxonomic scope" value="Archaea"/>
</dbReference>